<dbReference type="EMBL" id="CADCVQ010000177">
    <property type="protein sequence ID" value="CAA9533252.1"/>
    <property type="molecule type" value="Genomic_DNA"/>
</dbReference>
<accession>A0A6J4TVJ3</accession>
<gene>
    <name evidence="4" type="ORF">AVDCRST_MAG67-4444</name>
</gene>
<protein>
    <recommendedName>
        <fullName evidence="3">Leucine-binding protein domain-containing protein</fullName>
    </recommendedName>
</protein>
<keyword evidence="2" id="KW-0732">Signal</keyword>
<proteinExistence type="inferred from homology"/>
<dbReference type="Pfam" id="PF13458">
    <property type="entry name" value="Peripla_BP_6"/>
    <property type="match status" value="1"/>
</dbReference>
<sequence length="431" mass="44053">WVTVAGAEAAAAPAGQPAAGAGALPADTCGRVVYGGEGTPDRLLVSDLPLRGGPNLPTRQMSQAVAFVLRERGFRAGRFTIGYQSCDDSTTQSGIFDAAKCAANAKAFAANAKVIGVVGPYNSACALQQIPIANTAPGGGLAMISPTNADVGLTRAGPMSPEGGLRALYPTGRRNYARLHPTEGAQGAADAQLARSLGARRVFVLSDGGYGESMAAQFRRAARPLGLTIAGARRWNPAARSYAGLAFAVAAARPDAVFVSGLLDTNGGEVIRALRARLAPGVRLISMDGLLPVSKLFAAAGDAARGVYLSVGGLLAPQLGPEGRNFVSNFAATQPDGSVHRHSVLAAAAAATLLDAVAGSDATRAGVTRRMLATQPRRGILGRFALDANGDIDPSVITIVRARRGGGSDAVESTDGAAFVRVLRPPRDLLR</sequence>
<dbReference type="AlphaFoldDB" id="A0A6J4TVJ3"/>
<evidence type="ECO:0000256" key="2">
    <source>
        <dbReference type="ARBA" id="ARBA00022729"/>
    </source>
</evidence>
<feature type="domain" description="Leucine-binding protein" evidence="3">
    <location>
        <begin position="97"/>
        <end position="389"/>
    </location>
</feature>
<dbReference type="Gene3D" id="3.40.50.2300">
    <property type="match status" value="2"/>
</dbReference>
<reference evidence="4" key="1">
    <citation type="submission" date="2020-02" db="EMBL/GenBank/DDBJ databases">
        <authorList>
            <person name="Meier V. D."/>
        </authorList>
    </citation>
    <scope>NUCLEOTIDE SEQUENCE</scope>
    <source>
        <strain evidence="4">AVDCRST_MAG67</strain>
    </source>
</reference>
<evidence type="ECO:0000313" key="4">
    <source>
        <dbReference type="EMBL" id="CAA9533252.1"/>
    </source>
</evidence>
<dbReference type="PANTHER" id="PTHR47151">
    <property type="entry name" value="LEU/ILE/VAL-BINDING ABC TRANSPORTER SUBUNIT"/>
    <property type="match status" value="1"/>
</dbReference>
<dbReference type="SUPFAM" id="SSF53822">
    <property type="entry name" value="Periplasmic binding protein-like I"/>
    <property type="match status" value="1"/>
</dbReference>
<dbReference type="PANTHER" id="PTHR47151:SF2">
    <property type="entry name" value="AMINO ACID BINDING PROTEIN"/>
    <property type="match status" value="1"/>
</dbReference>
<evidence type="ECO:0000259" key="3">
    <source>
        <dbReference type="Pfam" id="PF13458"/>
    </source>
</evidence>
<feature type="non-terminal residue" evidence="4">
    <location>
        <position position="1"/>
    </location>
</feature>
<organism evidence="4">
    <name type="scientific">uncultured Solirubrobacteraceae bacterium</name>
    <dbReference type="NCBI Taxonomy" id="1162706"/>
    <lineage>
        <taxon>Bacteria</taxon>
        <taxon>Bacillati</taxon>
        <taxon>Actinomycetota</taxon>
        <taxon>Thermoleophilia</taxon>
        <taxon>Solirubrobacterales</taxon>
        <taxon>Solirubrobacteraceae</taxon>
        <taxon>environmental samples</taxon>
    </lineage>
</organism>
<dbReference type="InterPro" id="IPR028082">
    <property type="entry name" value="Peripla_BP_I"/>
</dbReference>
<comment type="similarity">
    <text evidence="1">Belongs to the leucine-binding protein family.</text>
</comment>
<name>A0A6J4TVJ3_9ACTN</name>
<dbReference type="InterPro" id="IPR028081">
    <property type="entry name" value="Leu-bd"/>
</dbReference>
<evidence type="ECO:0000256" key="1">
    <source>
        <dbReference type="ARBA" id="ARBA00010062"/>
    </source>
</evidence>